<dbReference type="AlphaFoldDB" id="A0AAU9V587"/>
<organism evidence="1 2">
    <name type="scientific">Euphydryas editha</name>
    <name type="common">Edith's checkerspot</name>
    <dbReference type="NCBI Taxonomy" id="104508"/>
    <lineage>
        <taxon>Eukaryota</taxon>
        <taxon>Metazoa</taxon>
        <taxon>Ecdysozoa</taxon>
        <taxon>Arthropoda</taxon>
        <taxon>Hexapoda</taxon>
        <taxon>Insecta</taxon>
        <taxon>Pterygota</taxon>
        <taxon>Neoptera</taxon>
        <taxon>Endopterygota</taxon>
        <taxon>Lepidoptera</taxon>
        <taxon>Glossata</taxon>
        <taxon>Ditrysia</taxon>
        <taxon>Papilionoidea</taxon>
        <taxon>Nymphalidae</taxon>
        <taxon>Nymphalinae</taxon>
        <taxon>Euphydryas</taxon>
    </lineage>
</organism>
<dbReference type="EMBL" id="CAKOGL010000027">
    <property type="protein sequence ID" value="CAH2104904.1"/>
    <property type="molecule type" value="Genomic_DNA"/>
</dbReference>
<accession>A0AAU9V587</accession>
<evidence type="ECO:0008006" key="3">
    <source>
        <dbReference type="Google" id="ProtNLM"/>
    </source>
</evidence>
<keyword evidence="2" id="KW-1185">Reference proteome</keyword>
<comment type="caution">
    <text evidence="1">The sequence shown here is derived from an EMBL/GenBank/DDBJ whole genome shotgun (WGS) entry which is preliminary data.</text>
</comment>
<sequence length="79" mass="8329">MMACSYLSAAGIKPEPSMTGCWTPPYSLTEPEPSRVIPPVIRPPLPPIVSPSVLLPEPALDLTTSLKPRAPSSSDGDSE</sequence>
<name>A0AAU9V587_EUPED</name>
<proteinExistence type="predicted"/>
<evidence type="ECO:0000313" key="2">
    <source>
        <dbReference type="Proteomes" id="UP001153954"/>
    </source>
</evidence>
<dbReference type="Proteomes" id="UP001153954">
    <property type="component" value="Unassembled WGS sequence"/>
</dbReference>
<gene>
    <name evidence="1" type="ORF">EEDITHA_LOCUS19230</name>
</gene>
<evidence type="ECO:0000313" key="1">
    <source>
        <dbReference type="EMBL" id="CAH2104904.1"/>
    </source>
</evidence>
<protein>
    <recommendedName>
        <fullName evidence="3">Secreted protein</fullName>
    </recommendedName>
</protein>
<reference evidence="1" key="1">
    <citation type="submission" date="2022-03" db="EMBL/GenBank/DDBJ databases">
        <authorList>
            <person name="Tunstrom K."/>
        </authorList>
    </citation>
    <scope>NUCLEOTIDE SEQUENCE</scope>
</reference>